<feature type="compositionally biased region" description="Polar residues" evidence="1">
    <location>
        <begin position="85"/>
        <end position="95"/>
    </location>
</feature>
<proteinExistence type="predicted"/>
<dbReference type="Proteomes" id="UP000886595">
    <property type="component" value="Unassembled WGS sequence"/>
</dbReference>
<reference evidence="2 3" key="1">
    <citation type="submission" date="2020-02" db="EMBL/GenBank/DDBJ databases">
        <authorList>
            <person name="Ma Q."/>
            <person name="Huang Y."/>
            <person name="Song X."/>
            <person name="Pei D."/>
        </authorList>
    </citation>
    <scope>NUCLEOTIDE SEQUENCE [LARGE SCALE GENOMIC DNA]</scope>
    <source>
        <strain evidence="2">Sxm20200214</strain>
        <tissue evidence="2">Leaf</tissue>
    </source>
</reference>
<keyword evidence="3" id="KW-1185">Reference proteome</keyword>
<protein>
    <submittedName>
        <fullName evidence="2">Uncharacterized protein</fullName>
    </submittedName>
</protein>
<feature type="compositionally biased region" description="Basic and acidic residues" evidence="1">
    <location>
        <begin position="10"/>
        <end position="23"/>
    </location>
</feature>
<evidence type="ECO:0000313" key="3">
    <source>
        <dbReference type="Proteomes" id="UP000886595"/>
    </source>
</evidence>
<evidence type="ECO:0000256" key="1">
    <source>
        <dbReference type="SAM" id="MobiDB-lite"/>
    </source>
</evidence>
<organism evidence="2 3">
    <name type="scientific">Brassica carinata</name>
    <name type="common">Ethiopian mustard</name>
    <name type="synonym">Abyssinian cabbage</name>
    <dbReference type="NCBI Taxonomy" id="52824"/>
    <lineage>
        <taxon>Eukaryota</taxon>
        <taxon>Viridiplantae</taxon>
        <taxon>Streptophyta</taxon>
        <taxon>Embryophyta</taxon>
        <taxon>Tracheophyta</taxon>
        <taxon>Spermatophyta</taxon>
        <taxon>Magnoliopsida</taxon>
        <taxon>eudicotyledons</taxon>
        <taxon>Gunneridae</taxon>
        <taxon>Pentapetalae</taxon>
        <taxon>rosids</taxon>
        <taxon>malvids</taxon>
        <taxon>Brassicales</taxon>
        <taxon>Brassicaceae</taxon>
        <taxon>Brassiceae</taxon>
        <taxon>Brassica</taxon>
    </lineage>
</organism>
<feature type="region of interest" description="Disordered" evidence="1">
    <location>
        <begin position="1"/>
        <end position="23"/>
    </location>
</feature>
<dbReference type="EMBL" id="JAAMPC010000008">
    <property type="protein sequence ID" value="KAG2299303.1"/>
    <property type="molecule type" value="Genomic_DNA"/>
</dbReference>
<dbReference type="AlphaFoldDB" id="A0A8X7S1B8"/>
<comment type="caution">
    <text evidence="2">The sequence shown here is derived from an EMBL/GenBank/DDBJ whole genome shotgun (WGS) entry which is preliminary data.</text>
</comment>
<sequence length="186" mass="20785">MLMEPVSPPRKGDQSWKESPNREKEFRFSKMELQTQNLGDFRRSISSSLGKTSTITNRSPIRSLNVSLRLGPILDSGLISEELQTLSNRNENTDLPQLPGKMDKGKAKASSSMGQDKRTDNPKQGIVLRNRRVTKSKESPRRRIAPAVQKKGSKSSTARTKQPSTSIIPSSRRKGVNFRSDLNPIP</sequence>
<feature type="region of interest" description="Disordered" evidence="1">
    <location>
        <begin position="85"/>
        <end position="186"/>
    </location>
</feature>
<feature type="compositionally biased region" description="Polar residues" evidence="1">
    <location>
        <begin position="154"/>
        <end position="169"/>
    </location>
</feature>
<accession>A0A8X7S1B8</accession>
<evidence type="ECO:0000313" key="2">
    <source>
        <dbReference type="EMBL" id="KAG2299303.1"/>
    </source>
</evidence>
<name>A0A8X7S1B8_BRACI</name>
<gene>
    <name evidence="2" type="ORF">Bca52824_035775</name>
</gene>